<evidence type="ECO:0000259" key="4">
    <source>
        <dbReference type="SMART" id="SM01088"/>
    </source>
</evidence>
<keyword evidence="5" id="KW-1185">Reference proteome</keyword>
<organism evidence="5 6">
    <name type="scientific">Trichuris muris</name>
    <name type="common">Mouse whipworm</name>
    <dbReference type="NCBI Taxonomy" id="70415"/>
    <lineage>
        <taxon>Eukaryota</taxon>
        <taxon>Metazoa</taxon>
        <taxon>Ecdysozoa</taxon>
        <taxon>Nematoda</taxon>
        <taxon>Enoplea</taxon>
        <taxon>Dorylaimia</taxon>
        <taxon>Trichinellida</taxon>
        <taxon>Trichuridae</taxon>
        <taxon>Trichuris</taxon>
    </lineage>
</organism>
<dbReference type="Pfam" id="PF01391">
    <property type="entry name" value="Collagen"/>
    <property type="match status" value="1"/>
</dbReference>
<dbReference type="Proteomes" id="UP000046395">
    <property type="component" value="Unassembled WGS sequence"/>
</dbReference>
<evidence type="ECO:0000256" key="3">
    <source>
        <dbReference type="SAM" id="Phobius"/>
    </source>
</evidence>
<feature type="transmembrane region" description="Helical" evidence="3">
    <location>
        <begin position="26"/>
        <end position="49"/>
    </location>
</feature>
<protein>
    <submittedName>
        <fullName evidence="6">Col_cuticle_N domain-containing protein</fullName>
    </submittedName>
</protein>
<feature type="domain" description="Nematode cuticle collagen N-terminal" evidence="4">
    <location>
        <begin position="26"/>
        <end position="78"/>
    </location>
</feature>
<dbReference type="SMART" id="SM01088">
    <property type="entry name" value="Col_cuticle_N"/>
    <property type="match status" value="1"/>
</dbReference>
<dbReference type="InterPro" id="IPR002486">
    <property type="entry name" value="Col_cuticle_N"/>
</dbReference>
<dbReference type="PANTHER" id="PTHR24637:SF428">
    <property type="entry name" value="SCAVENGER RECEPTOR CLASS A MEMBER 3"/>
    <property type="match status" value="1"/>
</dbReference>
<accession>A0A5S6Q994</accession>
<name>A0A5S6Q994_TRIMR</name>
<feature type="compositionally biased region" description="Low complexity" evidence="2">
    <location>
        <begin position="284"/>
        <end position="308"/>
    </location>
</feature>
<feature type="region of interest" description="Disordered" evidence="2">
    <location>
        <begin position="165"/>
        <end position="360"/>
    </location>
</feature>
<proteinExistence type="predicted"/>
<dbReference type="WBParaSite" id="TMUE_1000003758.1">
    <property type="protein sequence ID" value="TMUE_1000003758.1"/>
    <property type="gene ID" value="WBGene00288773"/>
</dbReference>
<keyword evidence="3" id="KW-1133">Transmembrane helix</keyword>
<dbReference type="AlphaFoldDB" id="A0A5S6Q994"/>
<keyword evidence="1" id="KW-0677">Repeat</keyword>
<keyword evidence="3" id="KW-0812">Transmembrane</keyword>
<dbReference type="STRING" id="70415.A0A5S6Q994"/>
<dbReference type="InterPro" id="IPR008160">
    <property type="entry name" value="Collagen"/>
</dbReference>
<keyword evidence="3" id="KW-0472">Membrane</keyword>
<evidence type="ECO:0000256" key="1">
    <source>
        <dbReference type="ARBA" id="ARBA00022737"/>
    </source>
</evidence>
<dbReference type="PANTHER" id="PTHR24637">
    <property type="entry name" value="COLLAGEN"/>
    <property type="match status" value="1"/>
</dbReference>
<dbReference type="GO" id="GO:0042302">
    <property type="term" value="F:structural constituent of cuticle"/>
    <property type="evidence" value="ECO:0007669"/>
    <property type="project" value="InterPro"/>
</dbReference>
<evidence type="ECO:0000256" key="2">
    <source>
        <dbReference type="SAM" id="MobiDB-lite"/>
    </source>
</evidence>
<reference evidence="6" key="1">
    <citation type="submission" date="2019-12" db="UniProtKB">
        <authorList>
            <consortium name="WormBaseParasite"/>
        </authorList>
    </citation>
    <scope>IDENTIFICATION</scope>
</reference>
<feature type="compositionally biased region" description="Pro residues" evidence="2">
    <location>
        <begin position="312"/>
        <end position="327"/>
    </location>
</feature>
<dbReference type="Pfam" id="PF01484">
    <property type="entry name" value="Col_cuticle_N"/>
    <property type="match status" value="1"/>
</dbReference>
<evidence type="ECO:0000313" key="6">
    <source>
        <dbReference type="WBParaSite" id="TMUE_1000003758.1"/>
    </source>
</evidence>
<sequence>MEKVDLPYSSFGERKRKTEPVDPAALAAWSAILISVCVIVVCAIGLPVLTGTVNARKYSLDVEMTDVKQQADKLWLEMLSLHGQMRSKRQAGYGSPTVPSGPILPYGGGQFGAPTRTVSHVGYPAPSTDHQYGSAVHGSYGQTIDQGQLGAEECICNRPNTCPPGPPGPPGLPGNDGKDGLPGEPGLPGRDGHLVMEEDECQVCPQGPPGPPGPQGARGPDGFKGPRGQPGKPGTPGTDNTEVGSPGPPGPPGRDGNPGPPGLPGANSEGGKGEKGQPGPPGLPGDAGLPGTPGIPYSGPPVAGYPGAPGQPGEPGPQGPPGPPGPTGPSGEPGRDGQYCPCPNRRPAEPPPNPYQPQQQRPVIMENFGPPVFPTLHHFQRIL</sequence>
<evidence type="ECO:0000313" key="5">
    <source>
        <dbReference type="Proteomes" id="UP000046395"/>
    </source>
</evidence>
<feature type="compositionally biased region" description="Pro residues" evidence="2">
    <location>
        <begin position="246"/>
        <end position="263"/>
    </location>
</feature>